<reference evidence="5 6" key="1">
    <citation type="submission" date="2022-01" db="EMBL/GenBank/DDBJ databases">
        <title>A chromosomal length assembly of Cordylochernes scorpioides.</title>
        <authorList>
            <person name="Zeh D."/>
            <person name="Zeh J."/>
        </authorList>
    </citation>
    <scope>NUCLEOTIDE SEQUENCE [LARGE SCALE GENOMIC DNA]</scope>
    <source>
        <strain evidence="5">IN4F17</strain>
        <tissue evidence="5">Whole Body</tissue>
    </source>
</reference>
<gene>
    <name evidence="5" type="ORF">LAZ67_12000775</name>
</gene>
<dbReference type="Pfam" id="PF07970">
    <property type="entry name" value="COPIIcoated_ERV"/>
    <property type="match status" value="1"/>
</dbReference>
<name>A0ABY6L3K1_9ARAC</name>
<accession>A0ABY6L3K1</accession>
<sequence length="73" mass="8281">MLSVPGGTNYQYFIKVVPTMFARLDGHTLHTNQFAVTRHSTSPNSQGSEQVFPGVFFSYEIAPMMVKYSENYK</sequence>
<evidence type="ECO:0000256" key="1">
    <source>
        <dbReference type="ARBA" id="ARBA00004257"/>
    </source>
</evidence>
<dbReference type="Proteomes" id="UP001235939">
    <property type="component" value="Chromosome 12"/>
</dbReference>
<dbReference type="PANTHER" id="PTHR10984">
    <property type="entry name" value="ENDOPLASMIC RETICULUM-GOLGI INTERMEDIATE COMPARTMENT PROTEIN"/>
    <property type="match status" value="1"/>
</dbReference>
<dbReference type="PANTHER" id="PTHR10984:SF25">
    <property type="entry name" value="ENDOPLASMIC RETICULUM-GOLGI INTERMEDIATE COMPARTMENT PROTEIN 3"/>
    <property type="match status" value="1"/>
</dbReference>
<evidence type="ECO:0000313" key="5">
    <source>
        <dbReference type="EMBL" id="UYV74747.1"/>
    </source>
</evidence>
<comment type="subcellular location">
    <subcellularLocation>
        <location evidence="1">Golgi apparatus</location>
        <location evidence="1">cis-Golgi network membrane</location>
        <topology evidence="1">Multi-pass membrane protein</topology>
    </subcellularLocation>
</comment>
<feature type="domain" description="Endoplasmic reticulum vesicle transporter C-terminal" evidence="4">
    <location>
        <begin position="8"/>
        <end position="72"/>
    </location>
</feature>
<comment type="similarity">
    <text evidence="2">Belongs to the ERGIC family.</text>
</comment>
<evidence type="ECO:0000313" key="6">
    <source>
        <dbReference type="Proteomes" id="UP001235939"/>
    </source>
</evidence>
<keyword evidence="6" id="KW-1185">Reference proteome</keyword>
<dbReference type="InterPro" id="IPR045888">
    <property type="entry name" value="Erv"/>
</dbReference>
<dbReference type="EMBL" id="CP092874">
    <property type="protein sequence ID" value="UYV74747.1"/>
    <property type="molecule type" value="Genomic_DNA"/>
</dbReference>
<dbReference type="InterPro" id="IPR012936">
    <property type="entry name" value="Erv_C"/>
</dbReference>
<evidence type="ECO:0000256" key="2">
    <source>
        <dbReference type="ARBA" id="ARBA00005648"/>
    </source>
</evidence>
<evidence type="ECO:0000256" key="3">
    <source>
        <dbReference type="ARBA" id="ARBA00040493"/>
    </source>
</evidence>
<evidence type="ECO:0000259" key="4">
    <source>
        <dbReference type="Pfam" id="PF07970"/>
    </source>
</evidence>
<proteinExistence type="inferred from homology"/>
<organism evidence="5 6">
    <name type="scientific">Cordylochernes scorpioides</name>
    <dbReference type="NCBI Taxonomy" id="51811"/>
    <lineage>
        <taxon>Eukaryota</taxon>
        <taxon>Metazoa</taxon>
        <taxon>Ecdysozoa</taxon>
        <taxon>Arthropoda</taxon>
        <taxon>Chelicerata</taxon>
        <taxon>Arachnida</taxon>
        <taxon>Pseudoscorpiones</taxon>
        <taxon>Cheliferoidea</taxon>
        <taxon>Chernetidae</taxon>
        <taxon>Cordylochernes</taxon>
    </lineage>
</organism>
<protein>
    <recommendedName>
        <fullName evidence="3">Endoplasmic reticulum-Golgi intermediate compartment protein 3</fullName>
    </recommendedName>
</protein>